<organism evidence="3 4">
    <name type="scientific">Hymenobacter aerilatus</name>
    <dbReference type="NCBI Taxonomy" id="2932251"/>
    <lineage>
        <taxon>Bacteria</taxon>
        <taxon>Pseudomonadati</taxon>
        <taxon>Bacteroidota</taxon>
        <taxon>Cytophagia</taxon>
        <taxon>Cytophagales</taxon>
        <taxon>Hymenobacteraceae</taxon>
        <taxon>Hymenobacter</taxon>
    </lineage>
</organism>
<dbReference type="RefSeq" id="WP_245095315.1">
    <property type="nucleotide sequence ID" value="NZ_CP095053.1"/>
</dbReference>
<dbReference type="EMBL" id="CP095053">
    <property type="protein sequence ID" value="UOR06355.1"/>
    <property type="molecule type" value="Genomic_DNA"/>
</dbReference>
<feature type="region of interest" description="Disordered" evidence="1">
    <location>
        <begin position="263"/>
        <end position="292"/>
    </location>
</feature>
<evidence type="ECO:0000313" key="4">
    <source>
        <dbReference type="Proteomes" id="UP000829925"/>
    </source>
</evidence>
<sequence length="483" mass="50996">MKRIPRLLLMLMLAGAATATTSCNDDNDTAAVNPSGPTDAQGRVILQGNITANRKLVASEKYILQGPVYVTRGVTLEIEPGTVIMGDRTNKGALIIERGAIIRAEGTKERPIVFTSSQAPGTRNYGDWGGLIIAGEAPINRPLEATKMEGGITSGPQGGAFGGTNPTDNSGIIRYVRIEFAGVPLTSEPNSEINGLTLYGVGSGTTIDYVQVSYCGDDSFEWFGGTVNAKHLVAHRGWDDDFDTDLGFTGKIQYAVSLRDPQYADQSSSNGFESDNYNPGTPATGAPTENNGLPLTAPVFSNVSIFVTGGAPPVGTLSGSGPYQSAMHLRRNTSLSVFNSVFVGYPEGLRLDGTTTWANVQNNGMQIAGVTLANMNTPIRAAANTGTGAFTDADVQTWFNGTGKNNAVVTQANLGTLGLNTNNFNLTAPNFLLSSSSSLLTGAVFTGKAADSFFEKVTYRGAFNGSDNWLQGWTNFDPQNTTY</sequence>
<name>A0A8T9SWZ5_9BACT</name>
<keyword evidence="4" id="KW-1185">Reference proteome</keyword>
<protein>
    <submittedName>
        <fullName evidence="3">Cell shape-determining protein MreB</fullName>
    </submittedName>
</protein>
<dbReference type="PANTHER" id="PTHR41339">
    <property type="entry name" value="LIPL48"/>
    <property type="match status" value="1"/>
</dbReference>
<evidence type="ECO:0000256" key="2">
    <source>
        <dbReference type="SAM" id="SignalP"/>
    </source>
</evidence>
<proteinExistence type="predicted"/>
<feature type="chain" id="PRO_5035725000" evidence="2">
    <location>
        <begin position="20"/>
        <end position="483"/>
    </location>
</feature>
<dbReference type="PROSITE" id="PS51257">
    <property type="entry name" value="PROKAR_LIPOPROTEIN"/>
    <property type="match status" value="1"/>
</dbReference>
<dbReference type="AlphaFoldDB" id="A0A8T9SWZ5"/>
<accession>A0A8T9SWZ5</accession>
<reference evidence="3 4" key="1">
    <citation type="submission" date="2022-04" db="EMBL/GenBank/DDBJ databases">
        <title>Hymenobacter sp. isolated from the air.</title>
        <authorList>
            <person name="Won M."/>
            <person name="Lee C.-M."/>
            <person name="Woen H.-Y."/>
            <person name="Kwon S.-W."/>
        </authorList>
    </citation>
    <scope>NUCLEOTIDE SEQUENCE [LARGE SCALE GENOMIC DNA]</scope>
    <source>
        <strain evidence="4">5413 J-13</strain>
    </source>
</reference>
<dbReference type="Proteomes" id="UP000829925">
    <property type="component" value="Chromosome"/>
</dbReference>
<keyword evidence="2" id="KW-0732">Signal</keyword>
<feature type="compositionally biased region" description="Polar residues" evidence="1">
    <location>
        <begin position="264"/>
        <end position="292"/>
    </location>
</feature>
<evidence type="ECO:0000256" key="1">
    <source>
        <dbReference type="SAM" id="MobiDB-lite"/>
    </source>
</evidence>
<dbReference type="KEGG" id="haei:MUN82_04485"/>
<evidence type="ECO:0000313" key="3">
    <source>
        <dbReference type="EMBL" id="UOR06355.1"/>
    </source>
</evidence>
<dbReference type="PANTHER" id="PTHR41339:SF1">
    <property type="entry name" value="SECRETED PROTEIN"/>
    <property type="match status" value="1"/>
</dbReference>
<gene>
    <name evidence="3" type="ORF">MUN82_04485</name>
</gene>
<feature type="signal peptide" evidence="2">
    <location>
        <begin position="1"/>
        <end position="19"/>
    </location>
</feature>